<dbReference type="OrthoDB" id="3646127at2759"/>
<evidence type="ECO:0000256" key="1">
    <source>
        <dbReference type="SAM" id="MobiDB-lite"/>
    </source>
</evidence>
<sequence>MYKKAEIREHLKKMEEMVSELETRGWEPKENVELKDLAFLPESRVVEVYERVDGFVKSVVLLDGMKKSASLRGKKGGRGVGGWKGRVLGKVFGRKEKKADALRKKETAEATRLAKPKPIRYCHETRQVSQDAIDLAGLRVRLVCLEKRYDEKRMEKWPEGTILVEQRLCREMPLLDDVEPDGDSGVEMGTEATGRPEGELPGASTSVGQDGVEADVAPLFCVQLYDAPWSDDEA</sequence>
<dbReference type="Proteomes" id="UP000237631">
    <property type="component" value="Unassembled WGS sequence"/>
</dbReference>
<reference evidence="3" key="1">
    <citation type="journal article" date="2017" name="bioRxiv">
        <title>Conservation of a gene cluster reveals novel cercosporin biosynthetic mechanisms and extends production to the genus Colletotrichum.</title>
        <authorList>
            <person name="de Jonge R."/>
            <person name="Ebert M.K."/>
            <person name="Huitt-Roehl C.R."/>
            <person name="Pal P."/>
            <person name="Suttle J.C."/>
            <person name="Spanner R.E."/>
            <person name="Neubauer J.D."/>
            <person name="Jurick W.M.II."/>
            <person name="Stott K.A."/>
            <person name="Secor G.A."/>
            <person name="Thomma B.P.H.J."/>
            <person name="Van de Peer Y."/>
            <person name="Townsend C.A."/>
            <person name="Bolton M.D."/>
        </authorList>
    </citation>
    <scope>NUCLEOTIDE SEQUENCE [LARGE SCALE GENOMIC DNA]</scope>
    <source>
        <strain evidence="3">CBS538.71</strain>
    </source>
</reference>
<dbReference type="AlphaFoldDB" id="A0A2S6C6S3"/>
<protein>
    <submittedName>
        <fullName evidence="2">Uncharacterized protein</fullName>
    </submittedName>
</protein>
<feature type="region of interest" description="Disordered" evidence="1">
    <location>
        <begin position="176"/>
        <end position="209"/>
    </location>
</feature>
<accession>A0A2S6C6S3</accession>
<comment type="caution">
    <text evidence="2">The sequence shown here is derived from an EMBL/GenBank/DDBJ whole genome shotgun (WGS) entry which is preliminary data.</text>
</comment>
<dbReference type="EMBL" id="PNEN01000540">
    <property type="protein sequence ID" value="PPJ55429.1"/>
    <property type="molecule type" value="Genomic_DNA"/>
</dbReference>
<gene>
    <name evidence="2" type="ORF">CBER1_02727</name>
</gene>
<evidence type="ECO:0000313" key="2">
    <source>
        <dbReference type="EMBL" id="PPJ55429.1"/>
    </source>
</evidence>
<organism evidence="2 3">
    <name type="scientific">Cercospora berteroae</name>
    <dbReference type="NCBI Taxonomy" id="357750"/>
    <lineage>
        <taxon>Eukaryota</taxon>
        <taxon>Fungi</taxon>
        <taxon>Dikarya</taxon>
        <taxon>Ascomycota</taxon>
        <taxon>Pezizomycotina</taxon>
        <taxon>Dothideomycetes</taxon>
        <taxon>Dothideomycetidae</taxon>
        <taxon>Mycosphaerellales</taxon>
        <taxon>Mycosphaerellaceae</taxon>
        <taxon>Cercospora</taxon>
    </lineage>
</organism>
<evidence type="ECO:0000313" key="3">
    <source>
        <dbReference type="Proteomes" id="UP000237631"/>
    </source>
</evidence>
<keyword evidence="3" id="KW-1185">Reference proteome</keyword>
<proteinExistence type="predicted"/>
<name>A0A2S6C6S3_9PEZI</name>